<dbReference type="RefSeq" id="XP_009536039.1">
    <property type="nucleotide sequence ID" value="XM_009537744.1"/>
</dbReference>
<name>G5A7I8_PHYSP</name>
<dbReference type="EMBL" id="JH159161">
    <property type="protein sequence ID" value="EGZ07867.1"/>
    <property type="molecule type" value="Genomic_DNA"/>
</dbReference>
<dbReference type="PANTHER" id="PTHR44329:SF214">
    <property type="entry name" value="PROTEIN KINASE DOMAIN-CONTAINING PROTEIN"/>
    <property type="match status" value="1"/>
</dbReference>
<organism evidence="3 4">
    <name type="scientific">Phytophthora sojae (strain P6497)</name>
    <name type="common">Soybean stem and root rot agent</name>
    <name type="synonym">Phytophthora megasperma f. sp. glycines</name>
    <dbReference type="NCBI Taxonomy" id="1094619"/>
    <lineage>
        <taxon>Eukaryota</taxon>
        <taxon>Sar</taxon>
        <taxon>Stramenopiles</taxon>
        <taxon>Oomycota</taxon>
        <taxon>Peronosporomycetes</taxon>
        <taxon>Peronosporales</taxon>
        <taxon>Peronosporaceae</taxon>
        <taxon>Phytophthora</taxon>
    </lineage>
</organism>
<dbReference type="InterPro" id="IPR051681">
    <property type="entry name" value="Ser/Thr_Kinases-Pseudokinases"/>
</dbReference>
<dbReference type="InParanoid" id="G5A7I8"/>
<dbReference type="PANTHER" id="PTHR44329">
    <property type="entry name" value="SERINE/THREONINE-PROTEIN KINASE TNNI3K-RELATED"/>
    <property type="match status" value="1"/>
</dbReference>
<dbReference type="KEGG" id="psoj:PHYSODRAFT_252819"/>
<evidence type="ECO:0000313" key="3">
    <source>
        <dbReference type="EMBL" id="EGZ07867.1"/>
    </source>
</evidence>
<dbReference type="AlphaFoldDB" id="G5A7I8"/>
<evidence type="ECO:0000313" key="4">
    <source>
        <dbReference type="Proteomes" id="UP000002640"/>
    </source>
</evidence>
<dbReference type="InterPro" id="IPR000719">
    <property type="entry name" value="Prot_kinase_dom"/>
</dbReference>
<proteinExistence type="predicted"/>
<dbReference type="GO" id="GO:0004674">
    <property type="term" value="F:protein serine/threonine kinase activity"/>
    <property type="evidence" value="ECO:0007669"/>
    <property type="project" value="TreeGrafter"/>
</dbReference>
<dbReference type="Gene3D" id="1.10.510.10">
    <property type="entry name" value="Transferase(Phosphotransferase) domain 1"/>
    <property type="match status" value="1"/>
</dbReference>
<keyword evidence="1" id="KW-0067">ATP-binding</keyword>
<gene>
    <name evidence="3" type="ORF">PHYSODRAFT_252819</name>
</gene>
<dbReference type="SMR" id="G5A7I8"/>
<protein>
    <recommendedName>
        <fullName evidence="2">Protein kinase domain-containing protein</fullName>
    </recommendedName>
</protein>
<keyword evidence="4" id="KW-1185">Reference proteome</keyword>
<feature type="domain" description="Protein kinase" evidence="2">
    <location>
        <begin position="14"/>
        <end position="263"/>
    </location>
</feature>
<dbReference type="SUPFAM" id="SSF56112">
    <property type="entry name" value="Protein kinase-like (PK-like)"/>
    <property type="match status" value="1"/>
</dbReference>
<dbReference type="InterPro" id="IPR011009">
    <property type="entry name" value="Kinase-like_dom_sf"/>
</dbReference>
<feature type="binding site" evidence="1">
    <location>
        <position position="46"/>
    </location>
    <ligand>
        <name>ATP</name>
        <dbReference type="ChEBI" id="CHEBI:30616"/>
    </ligand>
</feature>
<dbReference type="InterPro" id="IPR017441">
    <property type="entry name" value="Protein_kinase_ATP_BS"/>
</dbReference>
<dbReference type="GO" id="GO:0005524">
    <property type="term" value="F:ATP binding"/>
    <property type="evidence" value="ECO:0007669"/>
    <property type="project" value="UniProtKB-UniRule"/>
</dbReference>
<evidence type="ECO:0000256" key="1">
    <source>
        <dbReference type="PROSITE-ProRule" id="PRU10141"/>
    </source>
</evidence>
<keyword evidence="1" id="KW-0547">Nucleotide-binding</keyword>
<sequence>MFPWYIHEQDVQLTGGIPLVGSGTYGTVSQGTWRDRNGITHEVIVKSLVDRSSESGASFFNQLRLWQRLPKHRNIIRLFGGSHLAKQPFFVCENAPYGTIVQFLSEEENRGMVWGLFLQVAEGLKALHDRRIVHGGLKGSDILIGKNYTPKISDFDCSRIHSVSARDGGKRATEEGPRYKSDIYSLGMCVTEAMAQGLPFGTHTDETKITDMIIAGEPCERPTTEMSDEEWGVISRLIAVRRTSVPTSTRPLRFCAVWRHRRA</sequence>
<evidence type="ECO:0000259" key="2">
    <source>
        <dbReference type="PROSITE" id="PS50011"/>
    </source>
</evidence>
<accession>G5A7I8</accession>
<dbReference type="Proteomes" id="UP000002640">
    <property type="component" value="Unassembled WGS sequence"/>
</dbReference>
<dbReference type="InterPro" id="IPR001245">
    <property type="entry name" value="Ser-Thr/Tyr_kinase_cat_dom"/>
</dbReference>
<dbReference type="Pfam" id="PF07714">
    <property type="entry name" value="PK_Tyr_Ser-Thr"/>
    <property type="match status" value="1"/>
</dbReference>
<dbReference type="GeneID" id="20638311"/>
<dbReference type="CDD" id="cd00180">
    <property type="entry name" value="PKc"/>
    <property type="match status" value="1"/>
</dbReference>
<dbReference type="STRING" id="1094619.G5A7I8"/>
<dbReference type="PROSITE" id="PS00107">
    <property type="entry name" value="PROTEIN_KINASE_ATP"/>
    <property type="match status" value="1"/>
</dbReference>
<dbReference type="PROSITE" id="PS50011">
    <property type="entry name" value="PROTEIN_KINASE_DOM"/>
    <property type="match status" value="1"/>
</dbReference>
<reference evidence="3 4" key="1">
    <citation type="journal article" date="2006" name="Science">
        <title>Phytophthora genome sequences uncover evolutionary origins and mechanisms of pathogenesis.</title>
        <authorList>
            <person name="Tyler B.M."/>
            <person name="Tripathy S."/>
            <person name="Zhang X."/>
            <person name="Dehal P."/>
            <person name="Jiang R.H."/>
            <person name="Aerts A."/>
            <person name="Arredondo F.D."/>
            <person name="Baxter L."/>
            <person name="Bensasson D."/>
            <person name="Beynon J.L."/>
            <person name="Chapman J."/>
            <person name="Damasceno C.M."/>
            <person name="Dorrance A.E."/>
            <person name="Dou D."/>
            <person name="Dickerman A.W."/>
            <person name="Dubchak I.L."/>
            <person name="Garbelotto M."/>
            <person name="Gijzen M."/>
            <person name="Gordon S.G."/>
            <person name="Govers F."/>
            <person name="Grunwald N.J."/>
            <person name="Huang W."/>
            <person name="Ivors K.L."/>
            <person name="Jones R.W."/>
            <person name="Kamoun S."/>
            <person name="Krampis K."/>
            <person name="Lamour K.H."/>
            <person name="Lee M.K."/>
            <person name="McDonald W.H."/>
            <person name="Medina M."/>
            <person name="Meijer H.J."/>
            <person name="Nordberg E.K."/>
            <person name="Maclean D.J."/>
            <person name="Ospina-Giraldo M.D."/>
            <person name="Morris P.F."/>
            <person name="Phuntumart V."/>
            <person name="Putnam N.H."/>
            <person name="Rash S."/>
            <person name="Rose J.K."/>
            <person name="Sakihama Y."/>
            <person name="Salamov A.A."/>
            <person name="Savidor A."/>
            <person name="Scheuring C.F."/>
            <person name="Smith B.M."/>
            <person name="Sobral B.W."/>
            <person name="Terry A."/>
            <person name="Torto-Alalibo T.A."/>
            <person name="Win J."/>
            <person name="Xu Z."/>
            <person name="Zhang H."/>
            <person name="Grigoriev I.V."/>
            <person name="Rokhsar D.S."/>
            <person name="Boore J.L."/>
        </authorList>
    </citation>
    <scope>NUCLEOTIDE SEQUENCE [LARGE SCALE GENOMIC DNA]</scope>
    <source>
        <strain evidence="3 4">P6497</strain>
    </source>
</reference>